<feature type="domain" description="Amino acid permease/ SLC12A" evidence="7">
    <location>
        <begin position="48"/>
        <end position="513"/>
    </location>
</feature>
<feature type="transmembrane region" description="Helical" evidence="6">
    <location>
        <begin position="237"/>
        <end position="257"/>
    </location>
</feature>
<evidence type="ECO:0000313" key="8">
    <source>
        <dbReference type="EMBL" id="KAL1634392.1"/>
    </source>
</evidence>
<feature type="transmembrane region" description="Helical" evidence="6">
    <location>
        <begin position="158"/>
        <end position="178"/>
    </location>
</feature>
<keyword evidence="9" id="KW-1185">Reference proteome</keyword>
<feature type="transmembrane region" description="Helical" evidence="6">
    <location>
        <begin position="76"/>
        <end position="98"/>
    </location>
</feature>
<dbReference type="Proteomes" id="UP001521116">
    <property type="component" value="Unassembled WGS sequence"/>
</dbReference>
<evidence type="ECO:0000256" key="5">
    <source>
        <dbReference type="SAM" id="MobiDB-lite"/>
    </source>
</evidence>
<evidence type="ECO:0000313" key="9">
    <source>
        <dbReference type="Proteomes" id="UP001521116"/>
    </source>
</evidence>
<comment type="subcellular location">
    <subcellularLocation>
        <location evidence="1">Membrane</location>
        <topology evidence="1">Multi-pass membrane protein</topology>
    </subcellularLocation>
</comment>
<dbReference type="InterPro" id="IPR004841">
    <property type="entry name" value="AA-permease/SLC12A_dom"/>
</dbReference>
<dbReference type="PIRSF" id="PIRSF006060">
    <property type="entry name" value="AA_transporter"/>
    <property type="match status" value="1"/>
</dbReference>
<feature type="transmembrane region" description="Helical" evidence="6">
    <location>
        <begin position="50"/>
        <end position="70"/>
    </location>
</feature>
<dbReference type="EMBL" id="JAJVDC020000016">
    <property type="protein sequence ID" value="KAL1634392.1"/>
    <property type="molecule type" value="Genomic_DNA"/>
</dbReference>
<protein>
    <recommendedName>
        <fullName evidence="7">Amino acid permease/ SLC12A domain-containing protein</fullName>
    </recommendedName>
</protein>
<proteinExistence type="predicted"/>
<dbReference type="Gene3D" id="1.20.1740.10">
    <property type="entry name" value="Amino acid/polyamine transporter I"/>
    <property type="match status" value="1"/>
</dbReference>
<dbReference type="InterPro" id="IPR050524">
    <property type="entry name" value="APC_YAT"/>
</dbReference>
<organism evidence="8 9">
    <name type="scientific">Neofusicoccum ribis</name>
    <dbReference type="NCBI Taxonomy" id="45134"/>
    <lineage>
        <taxon>Eukaryota</taxon>
        <taxon>Fungi</taxon>
        <taxon>Dikarya</taxon>
        <taxon>Ascomycota</taxon>
        <taxon>Pezizomycotina</taxon>
        <taxon>Dothideomycetes</taxon>
        <taxon>Dothideomycetes incertae sedis</taxon>
        <taxon>Botryosphaeriales</taxon>
        <taxon>Botryosphaeriaceae</taxon>
        <taxon>Neofusicoccum</taxon>
    </lineage>
</organism>
<feature type="transmembrane region" description="Helical" evidence="6">
    <location>
        <begin position="455"/>
        <end position="475"/>
    </location>
</feature>
<evidence type="ECO:0000256" key="4">
    <source>
        <dbReference type="ARBA" id="ARBA00023136"/>
    </source>
</evidence>
<feature type="transmembrane region" description="Helical" evidence="6">
    <location>
        <begin position="119"/>
        <end position="138"/>
    </location>
</feature>
<name>A0ABR3T4G9_9PEZI</name>
<feature type="transmembrane region" description="Helical" evidence="6">
    <location>
        <begin position="190"/>
        <end position="209"/>
    </location>
</feature>
<feature type="transmembrane region" description="Helical" evidence="6">
    <location>
        <begin position="410"/>
        <end position="434"/>
    </location>
</feature>
<evidence type="ECO:0000256" key="6">
    <source>
        <dbReference type="SAM" id="Phobius"/>
    </source>
</evidence>
<feature type="transmembrane region" description="Helical" evidence="6">
    <location>
        <begin position="335"/>
        <end position="355"/>
    </location>
</feature>
<feature type="transmembrane region" description="Helical" evidence="6">
    <location>
        <begin position="381"/>
        <end position="398"/>
    </location>
</feature>
<evidence type="ECO:0000256" key="1">
    <source>
        <dbReference type="ARBA" id="ARBA00004141"/>
    </source>
</evidence>
<reference evidence="8 9" key="1">
    <citation type="submission" date="2024-02" db="EMBL/GenBank/DDBJ databases">
        <title>De novo assembly and annotation of 12 fungi associated with fruit tree decline syndrome in Ontario, Canada.</title>
        <authorList>
            <person name="Sulman M."/>
            <person name="Ellouze W."/>
            <person name="Ilyukhin E."/>
        </authorList>
    </citation>
    <scope>NUCLEOTIDE SEQUENCE [LARGE SCALE GENOMIC DNA]</scope>
    <source>
        <strain evidence="8 9">M1-105</strain>
    </source>
</reference>
<evidence type="ECO:0000256" key="2">
    <source>
        <dbReference type="ARBA" id="ARBA00022692"/>
    </source>
</evidence>
<evidence type="ECO:0000256" key="3">
    <source>
        <dbReference type="ARBA" id="ARBA00022989"/>
    </source>
</evidence>
<keyword evidence="4 6" id="KW-0472">Membrane</keyword>
<keyword evidence="3 6" id="KW-1133">Transmembrane helix</keyword>
<dbReference type="Pfam" id="PF00324">
    <property type="entry name" value="AA_permease"/>
    <property type="match status" value="1"/>
</dbReference>
<dbReference type="PANTHER" id="PTHR43341:SF6">
    <property type="entry name" value="AMINO ACID TRANSPORTER (EUROFUNG)"/>
    <property type="match status" value="1"/>
</dbReference>
<feature type="transmembrane region" description="Helical" evidence="6">
    <location>
        <begin position="487"/>
        <end position="507"/>
    </location>
</feature>
<gene>
    <name evidence="8" type="ORF">SLS56_002402</name>
</gene>
<sequence>MTTKDSISSKQPHNSSKEDTFSEPSDVAIGEAIPHLEGLQRHLTPRQVQFFSIGGAIGTALFVTIGYGLLHGGAGSLLVAFVMHACIVALVNSCLAEMTTFMPVSAAFTQHADVWVDKAWGFMIGWNFFLFQALLIPFEITAFDSILTFWRNDIPSAAVISACIVLYGITNVLAVRYFGEAEFWLCLGKLFLMMLLFSFTFVTMCGGNPQGHAYGFSNWSKPYPFLEYLSTGDMGRFHGFLAALWQAALVVVGPEYIATCAGEAQQPRKTLRAAFKQVYWRFGIFFICGALCVGIVVPANDPTLFKAFSTGDTGTGASSPYVIAMKNMEVAVLPHIVNALLMTSVYSAGNCYVYTTCRSLHSLASRGHAPKFFLKTTRKGVPMNTLVVALAFASLSYLKLNSGSLEVLIWLANLITGGTIVTYIAVCVNYIFFYRALKAQNYDRDALTYKGWFQPYAAWVALAWLVFIELFYGYAVFLDGNWDTGSFFTSYTMCFIAICTFSSWKLLKRTKFVKPSEADLVWARPEIDRHEALFAEAEDYGFWKAVRHFLRFQKVGRSSKSKA</sequence>
<evidence type="ECO:0000259" key="7">
    <source>
        <dbReference type="Pfam" id="PF00324"/>
    </source>
</evidence>
<accession>A0ABR3T4G9</accession>
<feature type="region of interest" description="Disordered" evidence="5">
    <location>
        <begin position="1"/>
        <end position="23"/>
    </location>
</feature>
<feature type="compositionally biased region" description="Polar residues" evidence="5">
    <location>
        <begin position="1"/>
        <end position="14"/>
    </location>
</feature>
<dbReference type="PANTHER" id="PTHR43341">
    <property type="entry name" value="AMINO ACID PERMEASE"/>
    <property type="match status" value="1"/>
</dbReference>
<feature type="transmembrane region" description="Helical" evidence="6">
    <location>
        <begin position="278"/>
        <end position="299"/>
    </location>
</feature>
<keyword evidence="2 6" id="KW-0812">Transmembrane</keyword>
<comment type="caution">
    <text evidence="8">The sequence shown here is derived from an EMBL/GenBank/DDBJ whole genome shotgun (WGS) entry which is preliminary data.</text>
</comment>